<dbReference type="Proteomes" id="UP000264208">
    <property type="component" value="Chromosome"/>
</dbReference>
<accession>A0A2Z5PQ81</accession>
<dbReference type="KEGG" id="mmak:MMKA1_03600"/>
<dbReference type="EMBL" id="AP011526">
    <property type="protein sequence ID" value="BAP60477.1"/>
    <property type="molecule type" value="Genomic_DNA"/>
</dbReference>
<proteinExistence type="predicted"/>
<evidence type="ECO:0000313" key="2">
    <source>
        <dbReference type="Proteomes" id="UP000264208"/>
    </source>
</evidence>
<dbReference type="SUPFAM" id="SSF52413">
    <property type="entry name" value="UDP-glucose/GDP-mannose dehydrogenase C-terminal domain"/>
    <property type="match status" value="1"/>
</dbReference>
<sequence length="57" mass="6495">MFNVDGIIVATEYDFDKEDWSEIKNLVNNPVIFDGKNVMDSKTLKSLGYTYFGIGKN</sequence>
<dbReference type="Gene3D" id="3.40.50.720">
    <property type="entry name" value="NAD(P)-binding Rossmann-like Domain"/>
    <property type="match status" value="1"/>
</dbReference>
<reference evidence="1 2" key="1">
    <citation type="submission" date="2009-06" db="EMBL/GenBank/DDBJ databases">
        <title>Molecular Evidence for Microbiologically Influenced Corrosion from genome of Methanogen.</title>
        <authorList>
            <person name="Ito N."/>
            <person name="Tsurumaru H."/>
            <person name="Shimizu A."/>
            <person name="Harada T."/>
            <person name="Hosoyama A."/>
            <person name="Horikawa H."/>
            <person name="Wakai S."/>
            <person name="Sasaki K."/>
            <person name="Nishijima K."/>
            <person name="Ataku H."/>
            <person name="Yamazaki J."/>
            <person name="Mise M."/>
            <person name="Yamazaki S."/>
            <person name="Tanikawa S."/>
            <person name="Harayama S."/>
            <person name="Fujita N."/>
        </authorList>
    </citation>
    <scope>NUCLEOTIDE SEQUENCE [LARGE SCALE GENOMIC DNA]</scope>
    <source>
        <strain evidence="2">KA1 ( NBRC 102054)</strain>
    </source>
</reference>
<dbReference type="PANTHER" id="PTHR43750:SF3">
    <property type="entry name" value="UDP-GLUCOSE 6-DEHYDROGENASE TUAD"/>
    <property type="match status" value="1"/>
</dbReference>
<gene>
    <name evidence="1" type="ORF">MMKA1_03600</name>
</gene>
<protein>
    <submittedName>
        <fullName evidence="1">Putative UDP-glucose 6-dehydrogenase</fullName>
    </submittedName>
</protein>
<dbReference type="PANTHER" id="PTHR43750">
    <property type="entry name" value="UDP-GLUCOSE 6-DEHYDROGENASE TUAD"/>
    <property type="match status" value="1"/>
</dbReference>
<dbReference type="AlphaFoldDB" id="A0A2Z5PQ81"/>
<evidence type="ECO:0000313" key="1">
    <source>
        <dbReference type="EMBL" id="BAP60477.1"/>
    </source>
</evidence>
<dbReference type="InterPro" id="IPR036220">
    <property type="entry name" value="UDP-Glc/GDP-Man_DH_C_sf"/>
</dbReference>
<name>A0A2Z5PQ81_METMI</name>
<organism evidence="1 2">
    <name type="scientific">Methanococcus maripaludis KA1</name>
    <dbReference type="NCBI Taxonomy" id="637914"/>
    <lineage>
        <taxon>Archaea</taxon>
        <taxon>Methanobacteriati</taxon>
        <taxon>Methanobacteriota</taxon>
        <taxon>Methanomada group</taxon>
        <taxon>Methanococci</taxon>
        <taxon>Methanococcales</taxon>
        <taxon>Methanococcaceae</taxon>
        <taxon>Methanococcus</taxon>
    </lineage>
</organism>